<dbReference type="GO" id="GO:0046873">
    <property type="term" value="F:metal ion transmembrane transporter activity"/>
    <property type="evidence" value="ECO:0007669"/>
    <property type="project" value="InterPro"/>
</dbReference>
<name>A0A8E2EP55_9PEZI</name>
<accession>A0A8E2EP55</accession>
<feature type="transmembrane region" description="Helical" evidence="5">
    <location>
        <begin position="355"/>
        <end position="374"/>
    </location>
</feature>
<dbReference type="EMBL" id="KV750968">
    <property type="protein sequence ID" value="OCL02332.1"/>
    <property type="molecule type" value="Genomic_DNA"/>
</dbReference>
<evidence type="ECO:0000313" key="7">
    <source>
        <dbReference type="Proteomes" id="UP000250140"/>
    </source>
</evidence>
<organism evidence="6 7">
    <name type="scientific">Glonium stellatum</name>
    <dbReference type="NCBI Taxonomy" id="574774"/>
    <lineage>
        <taxon>Eukaryota</taxon>
        <taxon>Fungi</taxon>
        <taxon>Dikarya</taxon>
        <taxon>Ascomycota</taxon>
        <taxon>Pezizomycotina</taxon>
        <taxon>Dothideomycetes</taxon>
        <taxon>Pleosporomycetidae</taxon>
        <taxon>Gloniales</taxon>
        <taxon>Gloniaceae</taxon>
        <taxon>Glonium</taxon>
    </lineage>
</organism>
<dbReference type="OrthoDB" id="3231000at2759"/>
<evidence type="ECO:0000256" key="4">
    <source>
        <dbReference type="ARBA" id="ARBA00023136"/>
    </source>
</evidence>
<evidence type="ECO:0000256" key="3">
    <source>
        <dbReference type="ARBA" id="ARBA00022989"/>
    </source>
</evidence>
<keyword evidence="3 5" id="KW-1133">Transmembrane helix</keyword>
<feature type="non-terminal residue" evidence="6">
    <location>
        <position position="375"/>
    </location>
</feature>
<dbReference type="SUPFAM" id="SSF144083">
    <property type="entry name" value="Magnesium transport protein CorA, transmembrane region"/>
    <property type="match status" value="1"/>
</dbReference>
<evidence type="ECO:0000256" key="5">
    <source>
        <dbReference type="SAM" id="Phobius"/>
    </source>
</evidence>
<proteinExistence type="predicted"/>
<sequence>IEVLGSSLGIDPLFFASHIHTPWLEMESQTPDLATLPSRMRPSKYTNIHYHRTIMFDKVPPGRKLLRDANIDRKVVVVPLAKNKYIGLAQHCTSVLRVMRDTCWIGLVLVDPPITDRYLVESGKNKEMSEICLPSRFFLGGYEDFLDPLSLDQDIDKQSGPNRQGLMEDLIYYWSTEQPECFNYKEPTILAISYFPLRIVAAEWVKYVAVMYRSVKQYEYSNNELPSFLHQLKKLNSDMRSLQSWRRRSMSSQQKVRTVIRFLRPYKSLEMRDETYISLVEDYEHVSASIDECSRRLESMLPVVTSLVQIVDSRRSFAETANISRLTILALIFVPLTFVSSLFSMGATNGPGGPYFWVYFVVALPVTLIVFLIAR</sequence>
<dbReference type="GO" id="GO:0016020">
    <property type="term" value="C:membrane"/>
    <property type="evidence" value="ECO:0007669"/>
    <property type="project" value="UniProtKB-SubCell"/>
</dbReference>
<gene>
    <name evidence="6" type="ORF">AOQ84DRAFT_273835</name>
</gene>
<keyword evidence="7" id="KW-1185">Reference proteome</keyword>
<feature type="transmembrane region" description="Helical" evidence="5">
    <location>
        <begin position="323"/>
        <end position="343"/>
    </location>
</feature>
<reference evidence="6 7" key="1">
    <citation type="journal article" date="2016" name="Nat. Commun.">
        <title>Ectomycorrhizal ecology is imprinted in the genome of the dominant symbiotic fungus Cenococcum geophilum.</title>
        <authorList>
            <consortium name="DOE Joint Genome Institute"/>
            <person name="Peter M."/>
            <person name="Kohler A."/>
            <person name="Ohm R.A."/>
            <person name="Kuo A."/>
            <person name="Krutzmann J."/>
            <person name="Morin E."/>
            <person name="Arend M."/>
            <person name="Barry K.W."/>
            <person name="Binder M."/>
            <person name="Choi C."/>
            <person name="Clum A."/>
            <person name="Copeland A."/>
            <person name="Grisel N."/>
            <person name="Haridas S."/>
            <person name="Kipfer T."/>
            <person name="LaButti K."/>
            <person name="Lindquist E."/>
            <person name="Lipzen A."/>
            <person name="Maire R."/>
            <person name="Meier B."/>
            <person name="Mihaltcheva S."/>
            <person name="Molinier V."/>
            <person name="Murat C."/>
            <person name="Poggeler S."/>
            <person name="Quandt C.A."/>
            <person name="Sperisen C."/>
            <person name="Tritt A."/>
            <person name="Tisserant E."/>
            <person name="Crous P.W."/>
            <person name="Henrissat B."/>
            <person name="Nehls U."/>
            <person name="Egli S."/>
            <person name="Spatafora J.W."/>
            <person name="Grigoriev I.V."/>
            <person name="Martin F.M."/>
        </authorList>
    </citation>
    <scope>NUCLEOTIDE SEQUENCE [LARGE SCALE GENOMIC DNA]</scope>
    <source>
        <strain evidence="6 7">CBS 207.34</strain>
    </source>
</reference>
<dbReference type="Pfam" id="PF01544">
    <property type="entry name" value="CorA"/>
    <property type="match status" value="1"/>
</dbReference>
<keyword evidence="2 5" id="KW-0812">Transmembrane</keyword>
<dbReference type="InterPro" id="IPR002523">
    <property type="entry name" value="MgTranspt_CorA/ZnTranspt_ZntB"/>
</dbReference>
<dbReference type="Proteomes" id="UP000250140">
    <property type="component" value="Unassembled WGS sequence"/>
</dbReference>
<keyword evidence="4 5" id="KW-0472">Membrane</keyword>
<protein>
    <submittedName>
        <fullName evidence="6">Uncharacterized protein</fullName>
    </submittedName>
</protein>
<feature type="non-terminal residue" evidence="6">
    <location>
        <position position="1"/>
    </location>
</feature>
<evidence type="ECO:0000256" key="1">
    <source>
        <dbReference type="ARBA" id="ARBA00004141"/>
    </source>
</evidence>
<dbReference type="AlphaFoldDB" id="A0A8E2EP55"/>
<evidence type="ECO:0000313" key="6">
    <source>
        <dbReference type="EMBL" id="OCL02332.1"/>
    </source>
</evidence>
<evidence type="ECO:0000256" key="2">
    <source>
        <dbReference type="ARBA" id="ARBA00022692"/>
    </source>
</evidence>
<dbReference type="InterPro" id="IPR045863">
    <property type="entry name" value="CorA_TM1_TM2"/>
</dbReference>
<comment type="subcellular location">
    <subcellularLocation>
        <location evidence="1">Membrane</location>
        <topology evidence="1">Multi-pass membrane protein</topology>
    </subcellularLocation>
</comment>
<dbReference type="Gene3D" id="1.20.58.340">
    <property type="entry name" value="Magnesium transport protein CorA, transmembrane region"/>
    <property type="match status" value="1"/>
</dbReference>